<accession>A0A9P6QLS0</accession>
<dbReference type="Proteomes" id="UP000807716">
    <property type="component" value="Unassembled WGS sequence"/>
</dbReference>
<keyword evidence="2" id="KW-1185">Reference proteome</keyword>
<organism evidence="1 2">
    <name type="scientific">Actinomortierella ambigua</name>
    <dbReference type="NCBI Taxonomy" id="1343610"/>
    <lineage>
        <taxon>Eukaryota</taxon>
        <taxon>Fungi</taxon>
        <taxon>Fungi incertae sedis</taxon>
        <taxon>Mucoromycota</taxon>
        <taxon>Mortierellomycotina</taxon>
        <taxon>Mortierellomycetes</taxon>
        <taxon>Mortierellales</taxon>
        <taxon>Mortierellaceae</taxon>
        <taxon>Actinomortierella</taxon>
    </lineage>
</organism>
<comment type="caution">
    <text evidence="1">The sequence shown here is derived from an EMBL/GenBank/DDBJ whole genome shotgun (WGS) entry which is preliminary data.</text>
</comment>
<sequence length="249" mass="28392">MPAADIGSILTVPEIQNKLALHLAYRDLESCQSVCSAWRLVFTPLVWQERPLTLLGDIDNHNDPESLQLLQLYGRYVRNLTIQRVYTLHTIAQYLNYISTLTVRQQLVTDGGEHARWPQLVAFIASCSNLHTLVIHTRFDSRLSQFVPALSRAVGNRLRRLTIHMGRLQSGRSTDLINILTGLPNLISLRVFSGRQDWELDHDRTLLDSHAMKLRLLEVYVQGRLVTHLDLLAPKSGTSKMTFYFPVPT</sequence>
<evidence type="ECO:0000313" key="2">
    <source>
        <dbReference type="Proteomes" id="UP000807716"/>
    </source>
</evidence>
<dbReference type="AlphaFoldDB" id="A0A9P6QLS0"/>
<evidence type="ECO:0000313" key="1">
    <source>
        <dbReference type="EMBL" id="KAG0268530.1"/>
    </source>
</evidence>
<name>A0A9P6QLS0_9FUNG</name>
<proteinExistence type="predicted"/>
<dbReference type="EMBL" id="JAAAJB010000048">
    <property type="protein sequence ID" value="KAG0268530.1"/>
    <property type="molecule type" value="Genomic_DNA"/>
</dbReference>
<protein>
    <recommendedName>
        <fullName evidence="3">F-box domain-containing protein</fullName>
    </recommendedName>
</protein>
<evidence type="ECO:0008006" key="3">
    <source>
        <dbReference type="Google" id="ProtNLM"/>
    </source>
</evidence>
<gene>
    <name evidence="1" type="ORF">DFQ27_006446</name>
</gene>
<dbReference type="OrthoDB" id="5586401at2759"/>
<reference evidence="1" key="1">
    <citation type="journal article" date="2020" name="Fungal Divers.">
        <title>Resolving the Mortierellaceae phylogeny through synthesis of multi-gene phylogenetics and phylogenomics.</title>
        <authorList>
            <person name="Vandepol N."/>
            <person name="Liber J."/>
            <person name="Desiro A."/>
            <person name="Na H."/>
            <person name="Kennedy M."/>
            <person name="Barry K."/>
            <person name="Grigoriev I.V."/>
            <person name="Miller A.N."/>
            <person name="O'Donnell K."/>
            <person name="Stajich J.E."/>
            <person name="Bonito G."/>
        </authorList>
    </citation>
    <scope>NUCLEOTIDE SEQUENCE</scope>
    <source>
        <strain evidence="1">BC1065</strain>
    </source>
</reference>